<dbReference type="PANTHER" id="PTHR33446">
    <property type="entry name" value="PROTEIN TONB-RELATED"/>
    <property type="match status" value="1"/>
</dbReference>
<evidence type="ECO:0000313" key="14">
    <source>
        <dbReference type="Proteomes" id="UP000288227"/>
    </source>
</evidence>
<evidence type="ECO:0000256" key="10">
    <source>
        <dbReference type="SAM" id="MobiDB-lite"/>
    </source>
</evidence>
<dbReference type="GO" id="GO:0098797">
    <property type="term" value="C:plasma membrane protein complex"/>
    <property type="evidence" value="ECO:0007669"/>
    <property type="project" value="TreeGrafter"/>
</dbReference>
<dbReference type="RefSeq" id="WP_127123053.1">
    <property type="nucleotide sequence ID" value="NZ_BHXQ01000005.1"/>
</dbReference>
<comment type="subcellular location">
    <subcellularLocation>
        <location evidence="1">Cell inner membrane</location>
        <topology evidence="1">Single-pass membrane protein</topology>
        <orientation evidence="1">Periplasmic side</orientation>
    </subcellularLocation>
</comment>
<feature type="transmembrane region" description="Helical" evidence="11">
    <location>
        <begin position="73"/>
        <end position="95"/>
    </location>
</feature>
<evidence type="ECO:0000256" key="8">
    <source>
        <dbReference type="ARBA" id="ARBA00022989"/>
    </source>
</evidence>
<dbReference type="SUPFAM" id="SSF49464">
    <property type="entry name" value="Carboxypeptidase regulatory domain-like"/>
    <property type="match status" value="1"/>
</dbReference>
<dbReference type="GO" id="GO:0055085">
    <property type="term" value="P:transmembrane transport"/>
    <property type="evidence" value="ECO:0007669"/>
    <property type="project" value="InterPro"/>
</dbReference>
<dbReference type="InterPro" id="IPR008969">
    <property type="entry name" value="CarboxyPept-like_regulatory"/>
</dbReference>
<comment type="caution">
    <text evidence="13">The sequence shown here is derived from an EMBL/GenBank/DDBJ whole genome shotgun (WGS) entry which is preliminary data.</text>
</comment>
<keyword evidence="3" id="KW-0813">Transport</keyword>
<evidence type="ECO:0000256" key="3">
    <source>
        <dbReference type="ARBA" id="ARBA00022448"/>
    </source>
</evidence>
<dbReference type="Pfam" id="PF13715">
    <property type="entry name" value="CarbopepD_reg_2"/>
    <property type="match status" value="1"/>
</dbReference>
<name>A0A401UBW5_9BACT</name>
<organism evidence="13 14">
    <name type="scientific">Chryseotalea sanaruensis</name>
    <dbReference type="NCBI Taxonomy" id="2482724"/>
    <lineage>
        <taxon>Bacteria</taxon>
        <taxon>Pseudomonadati</taxon>
        <taxon>Bacteroidota</taxon>
        <taxon>Cytophagia</taxon>
        <taxon>Cytophagales</taxon>
        <taxon>Chryseotaleaceae</taxon>
        <taxon>Chryseotalea</taxon>
    </lineage>
</organism>
<gene>
    <name evidence="13" type="ORF">SanaruYs_26300</name>
</gene>
<evidence type="ECO:0000256" key="6">
    <source>
        <dbReference type="ARBA" id="ARBA00022692"/>
    </source>
</evidence>
<evidence type="ECO:0000256" key="9">
    <source>
        <dbReference type="ARBA" id="ARBA00023136"/>
    </source>
</evidence>
<evidence type="ECO:0000256" key="5">
    <source>
        <dbReference type="ARBA" id="ARBA00022519"/>
    </source>
</evidence>
<dbReference type="GO" id="GO:0015031">
    <property type="term" value="P:protein transport"/>
    <property type="evidence" value="ECO:0007669"/>
    <property type="project" value="UniProtKB-KW"/>
</dbReference>
<evidence type="ECO:0000313" key="13">
    <source>
        <dbReference type="EMBL" id="GCC52393.1"/>
    </source>
</evidence>
<evidence type="ECO:0000256" key="1">
    <source>
        <dbReference type="ARBA" id="ARBA00004383"/>
    </source>
</evidence>
<evidence type="ECO:0000256" key="4">
    <source>
        <dbReference type="ARBA" id="ARBA00022475"/>
    </source>
</evidence>
<dbReference type="Gene3D" id="2.60.40.1120">
    <property type="entry name" value="Carboxypeptidase-like, regulatory domain"/>
    <property type="match status" value="1"/>
</dbReference>
<feature type="region of interest" description="Disordered" evidence="10">
    <location>
        <begin position="206"/>
        <end position="228"/>
    </location>
</feature>
<reference evidence="13 14" key="1">
    <citation type="submission" date="2018-11" db="EMBL/GenBank/DDBJ databases">
        <title>Chryseotalea sanarue gen. nov., sp., nov., a member of the family Cytophagaceae, isolated from a brackish lake in Hamamatsu Japan.</title>
        <authorList>
            <person name="Maejima Y."/>
            <person name="Iino T."/>
            <person name="Muraguchi Y."/>
            <person name="Fukuda K."/>
            <person name="Ohkuma M."/>
            <person name="Moriuchi R."/>
            <person name="Dohra H."/>
            <person name="Kimbara K."/>
            <person name="Shintani M."/>
        </authorList>
    </citation>
    <scope>NUCLEOTIDE SEQUENCE [LARGE SCALE GENOMIC DNA]</scope>
    <source>
        <strain evidence="13 14">Ys</strain>
    </source>
</reference>
<keyword evidence="8 11" id="KW-1133">Transmembrane helix</keyword>
<keyword evidence="14" id="KW-1185">Reference proteome</keyword>
<proteinExistence type="inferred from homology"/>
<dbReference type="Proteomes" id="UP000288227">
    <property type="component" value="Unassembled WGS sequence"/>
</dbReference>
<feature type="region of interest" description="Disordered" evidence="10">
    <location>
        <begin position="105"/>
        <end position="130"/>
    </location>
</feature>
<dbReference type="SUPFAM" id="SSF74653">
    <property type="entry name" value="TolA/TonB C-terminal domain"/>
    <property type="match status" value="1"/>
</dbReference>
<dbReference type="GO" id="GO:0031992">
    <property type="term" value="F:energy transducer activity"/>
    <property type="evidence" value="ECO:0007669"/>
    <property type="project" value="TreeGrafter"/>
</dbReference>
<keyword evidence="5" id="KW-0997">Cell inner membrane</keyword>
<dbReference type="PANTHER" id="PTHR33446:SF2">
    <property type="entry name" value="PROTEIN TONB"/>
    <property type="match status" value="1"/>
</dbReference>
<dbReference type="OrthoDB" id="1112758at2"/>
<keyword evidence="6 11" id="KW-0812">Transmembrane</keyword>
<dbReference type="Gene3D" id="3.30.1150.10">
    <property type="match status" value="1"/>
</dbReference>
<evidence type="ECO:0000256" key="11">
    <source>
        <dbReference type="SAM" id="Phobius"/>
    </source>
</evidence>
<dbReference type="EMBL" id="BHXQ01000005">
    <property type="protein sequence ID" value="GCC52393.1"/>
    <property type="molecule type" value="Genomic_DNA"/>
</dbReference>
<dbReference type="InterPro" id="IPR051045">
    <property type="entry name" value="TonB-dependent_transducer"/>
</dbReference>
<evidence type="ECO:0000256" key="2">
    <source>
        <dbReference type="ARBA" id="ARBA00006555"/>
    </source>
</evidence>
<dbReference type="AlphaFoldDB" id="A0A401UBW5"/>
<dbReference type="PROSITE" id="PS52015">
    <property type="entry name" value="TONB_CTD"/>
    <property type="match status" value="1"/>
</dbReference>
<dbReference type="NCBIfam" id="TIGR01352">
    <property type="entry name" value="tonB_Cterm"/>
    <property type="match status" value="1"/>
</dbReference>
<comment type="similarity">
    <text evidence="2">Belongs to the TonB family.</text>
</comment>
<evidence type="ECO:0000256" key="7">
    <source>
        <dbReference type="ARBA" id="ARBA00022927"/>
    </source>
</evidence>
<keyword evidence="4" id="KW-1003">Cell membrane</keyword>
<dbReference type="InterPro" id="IPR006260">
    <property type="entry name" value="TonB/TolA_C"/>
</dbReference>
<protein>
    <recommendedName>
        <fullName evidence="12">TonB C-terminal domain-containing protein</fullName>
    </recommendedName>
</protein>
<feature type="domain" description="TonB C-terminal" evidence="12">
    <location>
        <begin position="359"/>
        <end position="451"/>
    </location>
</feature>
<keyword evidence="7" id="KW-0653">Protein transport</keyword>
<feature type="compositionally biased region" description="Polar residues" evidence="10">
    <location>
        <begin position="105"/>
        <end position="119"/>
    </location>
</feature>
<accession>A0A401UBW5</accession>
<dbReference type="InterPro" id="IPR037682">
    <property type="entry name" value="TonB_C"/>
</dbReference>
<keyword evidence="9 11" id="KW-0472">Membrane</keyword>
<dbReference type="Pfam" id="PF03544">
    <property type="entry name" value="TonB_C"/>
    <property type="match status" value="1"/>
</dbReference>
<evidence type="ECO:0000259" key="12">
    <source>
        <dbReference type="PROSITE" id="PS52015"/>
    </source>
</evidence>
<sequence>MTDYSKDIERYLNGEMTPAERHALEKKSLSDPFLADALEGAELITSVDFEQDVNALNKAIDLRIKKESKNKTLLFWSLRIAAGLLILFIATYLILNLGDKIKSTPNLSDQQPIQKPDTNQLKKDSSATGMSNNQLALVEEKVIQKKEPTDKLKSVERKNNTLKTPEIEAEKAVVADITETEPQAEEIKTEIIAPAITTSRAEIEEKKMSPVTASEVAKEDETVVSSRLRGTNADRNAKKSFSDQGANPQLPAATISGVVTSAEDGSPLPGVNVVLKGTTIGTITDVEGRFKLDSATIASTLVYSFIGLRTKEVSVTNFNPLNVALNADVSQLSEVVVTGYGYSNTNETTPTVDLAHPEIGNRAYRKHLEENIIYPQSALDNKIEGRVTVEFFVETDGSLSDFTIVRGIGGGCDDELIRLIRQGPRWVPTKKDDQPIRDKARVRLNFQLPKK</sequence>